<dbReference type="InterPro" id="IPR001138">
    <property type="entry name" value="Zn2Cys6_DnaBD"/>
</dbReference>
<dbReference type="Proteomes" id="UP000305948">
    <property type="component" value="Unassembled WGS sequence"/>
</dbReference>
<dbReference type="PANTHER" id="PTHR31001">
    <property type="entry name" value="UNCHARACTERIZED TRANSCRIPTIONAL REGULATORY PROTEIN"/>
    <property type="match status" value="1"/>
</dbReference>
<dbReference type="OrthoDB" id="2269373at2759"/>
<organism evidence="6 7">
    <name type="scientific">Heliocybe sulcata</name>
    <dbReference type="NCBI Taxonomy" id="5364"/>
    <lineage>
        <taxon>Eukaryota</taxon>
        <taxon>Fungi</taxon>
        <taxon>Dikarya</taxon>
        <taxon>Basidiomycota</taxon>
        <taxon>Agaricomycotina</taxon>
        <taxon>Agaricomycetes</taxon>
        <taxon>Gloeophyllales</taxon>
        <taxon>Gloeophyllaceae</taxon>
        <taxon>Heliocybe</taxon>
    </lineage>
</organism>
<name>A0A5C3MZP2_9AGAM</name>
<dbReference type="CDD" id="cd12148">
    <property type="entry name" value="fungal_TF_MHR"/>
    <property type="match status" value="1"/>
</dbReference>
<sequence length="796" mass="88700">MQGLGNVKKDTSRGYGPARVSCEECRRMKSRCDKQRPCGPCIRRGCQDICPNGTLPTRRGFRTMYADKEALQQKLDPLCDRIQQLEEALRVLSSQASDESHPLLSEELRAMIQPDQFPDASGDPYSSLPTPSHSPPPSALIETLNEDYGTLTVDEDGRTKFFGRSAGPEILLQVMREEDTIPPAHDKGSILNPTPQPIRPPQTGYTHSYDEGFLSHLESCLPSHPRASALCESYLEHSSWFFGPIQRDELINEVFSPIYKSLTAQRQGGPRMYNPLKLAVLFLLFSHGAIMDLTLPPYNEEAEGYYKAGSSMITLSDVSEAPSIEAIQAFGYMGTYHILCEPRYGLSSAWPLIAVAIKMSQSIGLHMDSAHWKWDPVTVYRRRLLFWELLSQELPMSLSTGRPPSTHWDFINCKLPVWELEHAANILDAHGVRRYSFNRDILWQAIKLTIGSQVPSYNTILELDRKISAGGPPPGMRTEGRPSSEGPHHAGPSLPKDPNALLGIISLSFVRMYIHRPFFAKAFLDYPADPSHSPYGASIKITYEAAEKFFQTLRALLQGRPVLCQRFFFLWLHGFSAAIAVAFVAMKIPDMEMATDAFEKLNSAIELFEKGGAQSHRAQMSLPILRQLRQKAYVRFSHPPGSGSAQGNDDAMDHLSTWVGRTKFKLVSSQDPSPASSTGSPESRQGDVHTFPGSDLAPLYNWDQDVGALMQSAPPQDSVLLNDALTAFGVGAPYDVCRSYFDFVGRDTRPTSVPSHPDYYDTLVHVLRPSGLATDMERIAYPSDFVANEFRRTSGY</sequence>
<evidence type="ECO:0000259" key="5">
    <source>
        <dbReference type="PROSITE" id="PS50048"/>
    </source>
</evidence>
<gene>
    <name evidence="6" type="ORF">OE88DRAFT_1661888</name>
</gene>
<keyword evidence="7" id="KW-1185">Reference proteome</keyword>
<evidence type="ECO:0000313" key="6">
    <source>
        <dbReference type="EMBL" id="TFK50235.1"/>
    </source>
</evidence>
<protein>
    <recommendedName>
        <fullName evidence="5">Zn(2)-C6 fungal-type domain-containing protein</fullName>
    </recommendedName>
</protein>
<dbReference type="Pfam" id="PF00172">
    <property type="entry name" value="Zn_clus"/>
    <property type="match status" value="1"/>
</dbReference>
<feature type="domain" description="Zn(2)-C6 fungal-type" evidence="5">
    <location>
        <begin position="21"/>
        <end position="50"/>
    </location>
</feature>
<dbReference type="STRING" id="5364.A0A5C3MZP2"/>
<dbReference type="EMBL" id="ML213514">
    <property type="protein sequence ID" value="TFK50235.1"/>
    <property type="molecule type" value="Genomic_DNA"/>
</dbReference>
<reference evidence="6 7" key="1">
    <citation type="journal article" date="2019" name="Nat. Ecol. Evol.">
        <title>Megaphylogeny resolves global patterns of mushroom evolution.</title>
        <authorList>
            <person name="Varga T."/>
            <person name="Krizsan K."/>
            <person name="Foldi C."/>
            <person name="Dima B."/>
            <person name="Sanchez-Garcia M."/>
            <person name="Sanchez-Ramirez S."/>
            <person name="Szollosi G.J."/>
            <person name="Szarkandi J.G."/>
            <person name="Papp V."/>
            <person name="Albert L."/>
            <person name="Andreopoulos W."/>
            <person name="Angelini C."/>
            <person name="Antonin V."/>
            <person name="Barry K.W."/>
            <person name="Bougher N.L."/>
            <person name="Buchanan P."/>
            <person name="Buyck B."/>
            <person name="Bense V."/>
            <person name="Catcheside P."/>
            <person name="Chovatia M."/>
            <person name="Cooper J."/>
            <person name="Damon W."/>
            <person name="Desjardin D."/>
            <person name="Finy P."/>
            <person name="Geml J."/>
            <person name="Haridas S."/>
            <person name="Hughes K."/>
            <person name="Justo A."/>
            <person name="Karasinski D."/>
            <person name="Kautmanova I."/>
            <person name="Kiss B."/>
            <person name="Kocsube S."/>
            <person name="Kotiranta H."/>
            <person name="LaButti K.M."/>
            <person name="Lechner B.E."/>
            <person name="Liimatainen K."/>
            <person name="Lipzen A."/>
            <person name="Lukacs Z."/>
            <person name="Mihaltcheva S."/>
            <person name="Morgado L.N."/>
            <person name="Niskanen T."/>
            <person name="Noordeloos M.E."/>
            <person name="Ohm R.A."/>
            <person name="Ortiz-Santana B."/>
            <person name="Ovrebo C."/>
            <person name="Racz N."/>
            <person name="Riley R."/>
            <person name="Savchenko A."/>
            <person name="Shiryaev A."/>
            <person name="Soop K."/>
            <person name="Spirin V."/>
            <person name="Szebenyi C."/>
            <person name="Tomsovsky M."/>
            <person name="Tulloss R.E."/>
            <person name="Uehling J."/>
            <person name="Grigoriev I.V."/>
            <person name="Vagvolgyi C."/>
            <person name="Papp T."/>
            <person name="Martin F.M."/>
            <person name="Miettinen O."/>
            <person name="Hibbett D.S."/>
            <person name="Nagy L.G."/>
        </authorList>
    </citation>
    <scope>NUCLEOTIDE SEQUENCE [LARGE SCALE GENOMIC DNA]</scope>
    <source>
        <strain evidence="6 7">OMC1185</strain>
    </source>
</reference>
<evidence type="ECO:0000256" key="2">
    <source>
        <dbReference type="ARBA" id="ARBA00022723"/>
    </source>
</evidence>
<evidence type="ECO:0000256" key="3">
    <source>
        <dbReference type="ARBA" id="ARBA00023242"/>
    </source>
</evidence>
<accession>A0A5C3MZP2</accession>
<dbReference type="CDD" id="cd00067">
    <property type="entry name" value="GAL4"/>
    <property type="match status" value="1"/>
</dbReference>
<dbReference type="InterPro" id="IPR007219">
    <property type="entry name" value="XnlR_reg_dom"/>
</dbReference>
<feature type="region of interest" description="Disordered" evidence="4">
    <location>
        <begin position="466"/>
        <end position="495"/>
    </location>
</feature>
<dbReference type="GO" id="GO:0008270">
    <property type="term" value="F:zinc ion binding"/>
    <property type="evidence" value="ECO:0007669"/>
    <property type="project" value="InterPro"/>
</dbReference>
<feature type="compositionally biased region" description="Polar residues" evidence="4">
    <location>
        <begin position="667"/>
        <end position="683"/>
    </location>
</feature>
<dbReference type="SUPFAM" id="SSF57701">
    <property type="entry name" value="Zn2/Cys6 DNA-binding domain"/>
    <property type="match status" value="1"/>
</dbReference>
<dbReference type="GO" id="GO:0003677">
    <property type="term" value="F:DNA binding"/>
    <property type="evidence" value="ECO:0007669"/>
    <property type="project" value="InterPro"/>
</dbReference>
<dbReference type="InterPro" id="IPR036864">
    <property type="entry name" value="Zn2-C6_fun-type_DNA-bd_sf"/>
</dbReference>
<dbReference type="GO" id="GO:0005634">
    <property type="term" value="C:nucleus"/>
    <property type="evidence" value="ECO:0007669"/>
    <property type="project" value="UniProtKB-SubCell"/>
</dbReference>
<dbReference type="Pfam" id="PF04082">
    <property type="entry name" value="Fungal_trans"/>
    <property type="match status" value="1"/>
</dbReference>
<proteinExistence type="predicted"/>
<dbReference type="InterPro" id="IPR050613">
    <property type="entry name" value="Sec_Metabolite_Reg"/>
</dbReference>
<feature type="compositionally biased region" description="Basic and acidic residues" evidence="4">
    <location>
        <begin position="478"/>
        <end position="488"/>
    </location>
</feature>
<evidence type="ECO:0000256" key="1">
    <source>
        <dbReference type="ARBA" id="ARBA00004123"/>
    </source>
</evidence>
<dbReference type="PANTHER" id="PTHR31001:SF56">
    <property type="entry name" value="ZN(2)-C6 FUNGAL-TYPE DOMAIN-CONTAINING PROTEIN"/>
    <property type="match status" value="1"/>
</dbReference>
<evidence type="ECO:0000256" key="4">
    <source>
        <dbReference type="SAM" id="MobiDB-lite"/>
    </source>
</evidence>
<dbReference type="AlphaFoldDB" id="A0A5C3MZP2"/>
<evidence type="ECO:0000313" key="7">
    <source>
        <dbReference type="Proteomes" id="UP000305948"/>
    </source>
</evidence>
<dbReference type="SMART" id="SM00066">
    <property type="entry name" value="GAL4"/>
    <property type="match status" value="1"/>
</dbReference>
<comment type="subcellular location">
    <subcellularLocation>
        <location evidence="1">Nucleus</location>
    </subcellularLocation>
</comment>
<dbReference type="SMART" id="SM00906">
    <property type="entry name" value="Fungal_trans"/>
    <property type="match status" value="1"/>
</dbReference>
<dbReference type="PROSITE" id="PS50048">
    <property type="entry name" value="ZN2_CY6_FUNGAL_2"/>
    <property type="match status" value="1"/>
</dbReference>
<keyword evidence="3" id="KW-0539">Nucleus</keyword>
<keyword evidence="2" id="KW-0479">Metal-binding</keyword>
<feature type="region of interest" description="Disordered" evidence="4">
    <location>
        <begin position="666"/>
        <end position="690"/>
    </location>
</feature>
<dbReference type="Gene3D" id="4.10.240.10">
    <property type="entry name" value="Zn(2)-C6 fungal-type DNA-binding domain"/>
    <property type="match status" value="1"/>
</dbReference>
<dbReference type="PROSITE" id="PS00463">
    <property type="entry name" value="ZN2_CY6_FUNGAL_1"/>
    <property type="match status" value="1"/>
</dbReference>
<feature type="region of interest" description="Disordered" evidence="4">
    <location>
        <begin position="115"/>
        <end position="137"/>
    </location>
</feature>
<dbReference type="GO" id="GO:0006351">
    <property type="term" value="P:DNA-templated transcription"/>
    <property type="evidence" value="ECO:0007669"/>
    <property type="project" value="InterPro"/>
</dbReference>
<dbReference type="GO" id="GO:0000981">
    <property type="term" value="F:DNA-binding transcription factor activity, RNA polymerase II-specific"/>
    <property type="evidence" value="ECO:0007669"/>
    <property type="project" value="InterPro"/>
</dbReference>